<organism evidence="2 3">
    <name type="scientific">Orchesella dallaii</name>
    <dbReference type="NCBI Taxonomy" id="48710"/>
    <lineage>
        <taxon>Eukaryota</taxon>
        <taxon>Metazoa</taxon>
        <taxon>Ecdysozoa</taxon>
        <taxon>Arthropoda</taxon>
        <taxon>Hexapoda</taxon>
        <taxon>Collembola</taxon>
        <taxon>Entomobryomorpha</taxon>
        <taxon>Entomobryoidea</taxon>
        <taxon>Orchesellidae</taxon>
        <taxon>Orchesellinae</taxon>
        <taxon>Orchesella</taxon>
    </lineage>
</organism>
<keyword evidence="1" id="KW-0812">Transmembrane</keyword>
<reference evidence="2 3" key="1">
    <citation type="submission" date="2024-08" db="EMBL/GenBank/DDBJ databases">
        <authorList>
            <person name="Cucini C."/>
            <person name="Frati F."/>
        </authorList>
    </citation>
    <scope>NUCLEOTIDE SEQUENCE [LARGE SCALE GENOMIC DNA]</scope>
</reference>
<proteinExistence type="predicted"/>
<evidence type="ECO:0000256" key="1">
    <source>
        <dbReference type="SAM" id="Phobius"/>
    </source>
</evidence>
<feature type="transmembrane region" description="Helical" evidence="1">
    <location>
        <begin position="43"/>
        <end position="67"/>
    </location>
</feature>
<name>A0ABP1RK15_9HEXA</name>
<dbReference type="Proteomes" id="UP001642540">
    <property type="component" value="Unassembled WGS sequence"/>
</dbReference>
<keyword evidence="1" id="KW-0472">Membrane</keyword>
<keyword evidence="1" id="KW-1133">Transmembrane helix</keyword>
<feature type="transmembrane region" description="Helical" evidence="1">
    <location>
        <begin position="82"/>
        <end position="102"/>
    </location>
</feature>
<gene>
    <name evidence="2" type="ORF">ODALV1_LOCUS23080</name>
</gene>
<accession>A0ABP1RK15</accession>
<keyword evidence="3" id="KW-1185">Reference proteome</keyword>
<comment type="caution">
    <text evidence="2">The sequence shown here is derived from an EMBL/GenBank/DDBJ whole genome shotgun (WGS) entry which is preliminary data.</text>
</comment>
<feature type="transmembrane region" description="Helical" evidence="1">
    <location>
        <begin position="148"/>
        <end position="173"/>
    </location>
</feature>
<evidence type="ECO:0000313" key="3">
    <source>
        <dbReference type="Proteomes" id="UP001642540"/>
    </source>
</evidence>
<evidence type="ECO:0000313" key="2">
    <source>
        <dbReference type="EMBL" id="CAL8129324.1"/>
    </source>
</evidence>
<dbReference type="EMBL" id="CAXLJM020000076">
    <property type="protein sequence ID" value="CAL8129324.1"/>
    <property type="molecule type" value="Genomic_DNA"/>
</dbReference>
<sequence length="262" mass="30252">MTTAFNKFVYRLNESFSSPWFLSLLSWDHCSSEWRFETNKWKLFIHFFIPFGITAPGLLGICGIRYVENVLYPNVVTKTEQTTLLIVVALILYVLMIEVILFKHGNIIAQMTNKHAEFERKNFYGNIAAHSNKRVWETKESLNSTFDWVGVFLLILAVVAKPSVGLMMFLLVYTNNDPLFFASLGLSHFSFDACHSIFFNCFTRNHCKASVKYSFEIITNPSLTMSMIIFENISCCHVIPPEVEHIESSRLPLTSMLFQRTR</sequence>
<feature type="transmembrane region" description="Helical" evidence="1">
    <location>
        <begin position="179"/>
        <end position="202"/>
    </location>
</feature>
<protein>
    <submittedName>
        <fullName evidence="2">Uncharacterized protein</fullName>
    </submittedName>
</protein>